<evidence type="ECO:0000313" key="1">
    <source>
        <dbReference type="EMBL" id="SFU63326.1"/>
    </source>
</evidence>
<organism evidence="1 2">
    <name type="scientific">Pontibacter akesuensis</name>
    <dbReference type="NCBI Taxonomy" id="388950"/>
    <lineage>
        <taxon>Bacteria</taxon>
        <taxon>Pseudomonadati</taxon>
        <taxon>Bacteroidota</taxon>
        <taxon>Cytophagia</taxon>
        <taxon>Cytophagales</taxon>
        <taxon>Hymenobacteraceae</taxon>
        <taxon>Pontibacter</taxon>
    </lineage>
</organism>
<evidence type="ECO:0000313" key="2">
    <source>
        <dbReference type="Proteomes" id="UP000182491"/>
    </source>
</evidence>
<dbReference type="EMBL" id="FPCA01000002">
    <property type="protein sequence ID" value="SFU63326.1"/>
    <property type="molecule type" value="Genomic_DNA"/>
</dbReference>
<dbReference type="RefSeq" id="WP_139237133.1">
    <property type="nucleotide sequence ID" value="NZ_BMXC01000002.1"/>
</dbReference>
<reference evidence="2" key="1">
    <citation type="submission" date="2016-10" db="EMBL/GenBank/DDBJ databases">
        <authorList>
            <person name="Varghese N."/>
        </authorList>
    </citation>
    <scope>NUCLEOTIDE SEQUENCE [LARGE SCALE GENOMIC DNA]</scope>
    <source>
        <strain evidence="2">DSM 18820</strain>
    </source>
</reference>
<dbReference type="Proteomes" id="UP000182491">
    <property type="component" value="Unassembled WGS sequence"/>
</dbReference>
<evidence type="ECO:0008006" key="3">
    <source>
        <dbReference type="Google" id="ProtNLM"/>
    </source>
</evidence>
<dbReference type="AlphaFoldDB" id="A0A1I7HS94"/>
<protein>
    <recommendedName>
        <fullName evidence="3">EVE domain-containing protein</fullName>
    </recommendedName>
</protein>
<sequence>MSTRILHCSTSVENYNICIEQKVAGFSNRGPQPGDLIYLVVKEGKKAVCGARFILDQVTDHKPWADGDKYVHALKVKNIEYATPFDLGLLAQVGGQYWGMKYMQFAKAIADSAAVDALKQAFEKNKVDHFIPFDNTSAKDVEPEILPEVSAILAEEVAPPTRDSFRIQALLAEIGSRMGYRIWLPKNDRSRVLEVWLSGQNQVLNDLPLNYDIDTIKTIENIDVLWIKGRTIVRAFEIEHTTSIYSGILRMADLMALQPNLNIRAHIVAPDERKAKVMQELSRPVFRHILANTCTFISYTSVEELAKEKRLEYMTDAVLEEFSEAAVVPIA</sequence>
<accession>A0A1I7HS94</accession>
<keyword evidence="2" id="KW-1185">Reference proteome</keyword>
<proteinExistence type="predicted"/>
<dbReference type="OrthoDB" id="6807706at2"/>
<gene>
    <name evidence="1" type="ORF">SAMN04487941_1620</name>
</gene>
<dbReference type="STRING" id="388950.GCA_001611675_01925"/>
<name>A0A1I7HS94_9BACT</name>